<proteinExistence type="inferred from homology"/>
<protein>
    <submittedName>
        <fullName evidence="4">TPR-like protein</fullName>
    </submittedName>
</protein>
<evidence type="ECO:0000256" key="2">
    <source>
        <dbReference type="ARBA" id="ARBA00022448"/>
    </source>
</evidence>
<keyword evidence="3" id="KW-0653">Protein transport</keyword>
<dbReference type="Proteomes" id="UP000800235">
    <property type="component" value="Unassembled WGS sequence"/>
</dbReference>
<dbReference type="GO" id="GO:0005483">
    <property type="term" value="F:soluble NSF attachment protein activity"/>
    <property type="evidence" value="ECO:0007669"/>
    <property type="project" value="TreeGrafter"/>
</dbReference>
<evidence type="ECO:0000313" key="4">
    <source>
        <dbReference type="EMBL" id="KAF2420767.1"/>
    </source>
</evidence>
<dbReference type="GO" id="GO:0006886">
    <property type="term" value="P:intracellular protein transport"/>
    <property type="evidence" value="ECO:0007669"/>
    <property type="project" value="InterPro"/>
</dbReference>
<keyword evidence="2" id="KW-0813">Transport</keyword>
<dbReference type="GO" id="GO:0005774">
    <property type="term" value="C:vacuolar membrane"/>
    <property type="evidence" value="ECO:0007669"/>
    <property type="project" value="TreeGrafter"/>
</dbReference>
<dbReference type="InterPro" id="IPR011990">
    <property type="entry name" value="TPR-like_helical_dom_sf"/>
</dbReference>
<dbReference type="Gene3D" id="1.25.40.10">
    <property type="entry name" value="Tetratricopeptide repeat domain"/>
    <property type="match status" value="1"/>
</dbReference>
<dbReference type="OrthoDB" id="9984275at2759"/>
<keyword evidence="5" id="KW-1185">Reference proteome</keyword>
<evidence type="ECO:0000256" key="1">
    <source>
        <dbReference type="ARBA" id="ARBA00010050"/>
    </source>
</evidence>
<dbReference type="SUPFAM" id="SSF48452">
    <property type="entry name" value="TPR-like"/>
    <property type="match status" value="1"/>
</dbReference>
<dbReference type="PANTHER" id="PTHR13768:SF8">
    <property type="entry name" value="ALPHA-SOLUBLE NSF ATTACHMENT PROTEIN"/>
    <property type="match status" value="1"/>
</dbReference>
<evidence type="ECO:0000313" key="5">
    <source>
        <dbReference type="Proteomes" id="UP000800235"/>
    </source>
</evidence>
<accession>A0A9P4NGM5</accession>
<dbReference type="EMBL" id="MU007106">
    <property type="protein sequence ID" value="KAF2420767.1"/>
    <property type="molecule type" value="Genomic_DNA"/>
</dbReference>
<dbReference type="GO" id="GO:0031201">
    <property type="term" value="C:SNARE complex"/>
    <property type="evidence" value="ECO:0007669"/>
    <property type="project" value="TreeGrafter"/>
</dbReference>
<dbReference type="GO" id="GO:0035494">
    <property type="term" value="P:SNARE complex disassembly"/>
    <property type="evidence" value="ECO:0007669"/>
    <property type="project" value="TreeGrafter"/>
</dbReference>
<name>A0A9P4NGM5_9PEZI</name>
<reference evidence="4" key="1">
    <citation type="journal article" date="2020" name="Stud. Mycol.">
        <title>101 Dothideomycetes genomes: a test case for predicting lifestyles and emergence of pathogens.</title>
        <authorList>
            <person name="Haridas S."/>
            <person name="Albert R."/>
            <person name="Binder M."/>
            <person name="Bloem J."/>
            <person name="Labutti K."/>
            <person name="Salamov A."/>
            <person name="Andreopoulos B."/>
            <person name="Baker S."/>
            <person name="Barry K."/>
            <person name="Bills G."/>
            <person name="Bluhm B."/>
            <person name="Cannon C."/>
            <person name="Castanera R."/>
            <person name="Culley D."/>
            <person name="Daum C."/>
            <person name="Ezra D."/>
            <person name="Gonzalez J."/>
            <person name="Henrissat B."/>
            <person name="Kuo A."/>
            <person name="Liang C."/>
            <person name="Lipzen A."/>
            <person name="Lutzoni F."/>
            <person name="Magnuson J."/>
            <person name="Mondo S."/>
            <person name="Nolan M."/>
            <person name="Ohm R."/>
            <person name="Pangilinan J."/>
            <person name="Park H.-J."/>
            <person name="Ramirez L."/>
            <person name="Alfaro M."/>
            <person name="Sun H."/>
            <person name="Tritt A."/>
            <person name="Yoshinaga Y."/>
            <person name="Zwiers L.-H."/>
            <person name="Turgeon B."/>
            <person name="Goodwin S."/>
            <person name="Spatafora J."/>
            <person name="Crous P."/>
            <person name="Grigoriev I."/>
        </authorList>
    </citation>
    <scope>NUCLEOTIDE SEQUENCE</scope>
    <source>
        <strain evidence="4">CBS 130266</strain>
    </source>
</reference>
<dbReference type="InterPro" id="IPR000744">
    <property type="entry name" value="NSF_attach"/>
</dbReference>
<comment type="caution">
    <text evidence="4">The sequence shown here is derived from an EMBL/GenBank/DDBJ whole genome shotgun (WGS) entry which is preliminary data.</text>
</comment>
<comment type="similarity">
    <text evidence="1">Belongs to the SNAP family.</text>
</comment>
<gene>
    <name evidence="4" type="ORF">EJ08DRAFT_653728</name>
</gene>
<dbReference type="Pfam" id="PF14938">
    <property type="entry name" value="SNAP"/>
    <property type="match status" value="1"/>
</dbReference>
<sequence length="302" mass="33764">MGKPKVITAQTLYQDGKKLLVPPSWLESLVSGGKPLDRHADGAELLGQSADRYRNDGNLEAAAKTYEEASEAYEVQAQDKTPAAEHMVSAMNIYRQISKPDAVRCAQKAVKLAKEGWTFTRRNKLFETQAELYQQVGDLEGAKNAYSAAAEGYKLDNSIALSSKPANFAAELAARVAQTPDGYQDARDRFLEIAKSNMTQANLRFGVKGILLKAGICSLCFGDVITAQNDIQRFKAMERDFAQSRECRLLENLLEPLEEKDPVKWMALFDAYKDECMTVTDWHETMFKRQQAVLQEAENDFS</sequence>
<dbReference type="GO" id="GO:0019905">
    <property type="term" value="F:syntaxin binding"/>
    <property type="evidence" value="ECO:0007669"/>
    <property type="project" value="TreeGrafter"/>
</dbReference>
<organism evidence="4 5">
    <name type="scientific">Tothia fuscella</name>
    <dbReference type="NCBI Taxonomy" id="1048955"/>
    <lineage>
        <taxon>Eukaryota</taxon>
        <taxon>Fungi</taxon>
        <taxon>Dikarya</taxon>
        <taxon>Ascomycota</taxon>
        <taxon>Pezizomycotina</taxon>
        <taxon>Dothideomycetes</taxon>
        <taxon>Pleosporomycetidae</taxon>
        <taxon>Venturiales</taxon>
        <taxon>Cylindrosympodiaceae</taxon>
        <taxon>Tothia</taxon>
    </lineage>
</organism>
<evidence type="ECO:0000256" key="3">
    <source>
        <dbReference type="ARBA" id="ARBA00022927"/>
    </source>
</evidence>
<dbReference type="PANTHER" id="PTHR13768">
    <property type="entry name" value="SOLUBLE NSF ATTACHMENT PROTEIN SNAP"/>
    <property type="match status" value="1"/>
</dbReference>
<dbReference type="AlphaFoldDB" id="A0A9P4NGM5"/>